<feature type="region of interest" description="Disordered" evidence="1">
    <location>
        <begin position="187"/>
        <end position="216"/>
    </location>
</feature>
<evidence type="ECO:0000313" key="2">
    <source>
        <dbReference type="EMBL" id="KAG5163462.1"/>
    </source>
</evidence>
<dbReference type="Gene3D" id="3.90.228.10">
    <property type="match status" value="1"/>
</dbReference>
<comment type="caution">
    <text evidence="2">The sequence shown here is derived from an EMBL/GenBank/DDBJ whole genome shotgun (WGS) entry which is preliminary data.</text>
</comment>
<feature type="region of interest" description="Disordered" evidence="1">
    <location>
        <begin position="1"/>
        <end position="94"/>
    </location>
</feature>
<name>A0A8H7XMA3_PSICU</name>
<reference evidence="2" key="1">
    <citation type="submission" date="2021-02" db="EMBL/GenBank/DDBJ databases">
        <title>Psilocybe cubensis genome.</title>
        <authorList>
            <person name="Mckernan K.J."/>
            <person name="Crawford S."/>
            <person name="Trippe A."/>
            <person name="Kane L.T."/>
            <person name="Mclaughlin S."/>
        </authorList>
    </citation>
    <scope>NUCLEOTIDE SEQUENCE [LARGE SCALE GENOMIC DNA]</scope>
    <source>
        <strain evidence="2">MGC-MH-2018</strain>
    </source>
</reference>
<sequence length="564" mass="60480">MKDHPQQSSSSAGGAGSSSSAAVGRAVSPMDIDDLDDFDMYESDGFEVIVPEDLPPLNPSRDVPDAQPPEYTPFSTTPGLSPSMPTPTSTSVPSPELVLRLSETTSHLQHPLVPASLPSPLSGGLVRSKPYAQVVGSGSKNSSSSGVYTPKLCVICKIKNAYYDGTRSFPTCGNKCAAMLEAAKARGSSESSSGSTGGIMRGEMSNPQGASSSSGSISLGLPSIVTSLWSSASGPGESRTTRQNQNPIKMCEVCHVRPKHQRGGKIYPTCGLTCAAKFSAPATEMCDFCQKRPKVVINGKMYPQCGKTCRDSAKAAMSAAINSATCTSCIICWKATKMGDMSDFCSDICEVAAESRAPYLIELPRGHVAFKKVAEHYTEAWKVTPNCTPRRIKRIYMIKMKKSSLQNYEQYRSNIHSRPGFRSTIKRQGNEQRGFLGLTRECGFGGTGNMEPCFSNACLLCCIVRHTNLAPEKFQTGIMTTGLVARATDMATGAKKRCSNVILIGKIVLGKVAELDIVPPHPGPANADSVHIVGHTRTGSTIDWQEYVVYDVHALQPQYLISFE</sequence>
<accession>A0A8H7XMA3</accession>
<dbReference type="EMBL" id="JAFIQS010000015">
    <property type="protein sequence ID" value="KAG5163462.1"/>
    <property type="molecule type" value="Genomic_DNA"/>
</dbReference>
<dbReference type="OrthoDB" id="9514740at2759"/>
<protein>
    <submittedName>
        <fullName evidence="2">Uncharacterized protein</fullName>
    </submittedName>
</protein>
<organism evidence="2">
    <name type="scientific">Psilocybe cubensis</name>
    <name type="common">Psychedelic mushroom</name>
    <name type="synonym">Stropharia cubensis</name>
    <dbReference type="NCBI Taxonomy" id="181762"/>
    <lineage>
        <taxon>Eukaryota</taxon>
        <taxon>Fungi</taxon>
        <taxon>Dikarya</taxon>
        <taxon>Basidiomycota</taxon>
        <taxon>Agaricomycotina</taxon>
        <taxon>Agaricomycetes</taxon>
        <taxon>Agaricomycetidae</taxon>
        <taxon>Agaricales</taxon>
        <taxon>Agaricineae</taxon>
        <taxon>Strophariaceae</taxon>
        <taxon>Psilocybe</taxon>
    </lineage>
</organism>
<feature type="compositionally biased region" description="Acidic residues" evidence="1">
    <location>
        <begin position="31"/>
        <end position="45"/>
    </location>
</feature>
<feature type="compositionally biased region" description="Low complexity" evidence="1">
    <location>
        <begin position="8"/>
        <end position="28"/>
    </location>
</feature>
<gene>
    <name evidence="2" type="ORF">JR316_011809</name>
</gene>
<dbReference type="AlphaFoldDB" id="A0A8H7XMA3"/>
<proteinExistence type="predicted"/>
<dbReference type="SUPFAM" id="SSF56399">
    <property type="entry name" value="ADP-ribosylation"/>
    <property type="match status" value="1"/>
</dbReference>
<evidence type="ECO:0000256" key="1">
    <source>
        <dbReference type="SAM" id="MobiDB-lite"/>
    </source>
</evidence>
<feature type="compositionally biased region" description="Low complexity" evidence="1">
    <location>
        <begin position="75"/>
        <end position="94"/>
    </location>
</feature>